<sequence length="559" mass="61137">MNRLLHTIIFIAILHICSCGSKSDVLTPAPDTKKSPVLNSMLLNGAAFGTTMLNTTTRPTIRLSFSQPINPSSLAAVILTDNNGSPVAINSIASKGDSVITVTTQSKLANLSKYTFTISTTLQSASGKGLQNAISSSFVTQLDSSRKFPVLSDNALLDTVQQRTLRYFWDFAHPVSGLIREGSKHDPDLVTSGGSGFGVMALLAGASRGFISRSDVLVRLQKMIGFLKNTAQTFHGAYPHWLNGSTGSVIPFSANDNGADIVETAYLIEGLVCARQYFNGAASAETNLRADINTIIDRVEWNWFRQNGQNVLYWHWSPDKGWQMNVAIQGWNECLISYVLAAASKNYSIPKTAYDDGWARGGAIKNGKTFYNIVLPLGEDYGGPLFFEHYSFLGINPNGLSDAYANYQQQTKNHTLINYSYCKTNPKNYFGYSDSVWGLTASDIKGGYTASSPNNDLGFIAPTAAIASLPYTPDESMGALKFFYYVLGNQLFKNFGFTDAFSLDVLKNNAAWFSDSYLAIDQGPIIVMIENYRSGLLWKLFMSDPEVRAGLTKLGFTGF</sequence>
<dbReference type="Pfam" id="PF10091">
    <property type="entry name" value="Glycoamylase"/>
    <property type="match status" value="1"/>
</dbReference>
<keyword evidence="5" id="KW-1185">Reference proteome</keyword>
<dbReference type="Gene3D" id="1.50.10.140">
    <property type="match status" value="1"/>
</dbReference>
<name>W0F471_9BACT</name>
<dbReference type="InterPro" id="IPR019282">
    <property type="entry name" value="Glycoamylase-like_cons_dom"/>
</dbReference>
<evidence type="ECO:0000313" key="5">
    <source>
        <dbReference type="Proteomes" id="UP000003586"/>
    </source>
</evidence>
<dbReference type="eggNOG" id="COG5368">
    <property type="taxonomic scope" value="Bacteria"/>
</dbReference>
<dbReference type="HOGENOM" id="CLU_023287_1_0_10"/>
<keyword evidence="1" id="KW-0732">Signal</keyword>
<evidence type="ECO:0000256" key="1">
    <source>
        <dbReference type="ARBA" id="ARBA00022729"/>
    </source>
</evidence>
<dbReference type="Proteomes" id="UP000003586">
    <property type="component" value="Chromosome"/>
</dbReference>
<dbReference type="KEGG" id="nso:NIASO_15915"/>
<dbReference type="Pfam" id="PF13205">
    <property type="entry name" value="Big_5"/>
    <property type="match status" value="1"/>
</dbReference>
<dbReference type="STRING" id="929713.NIASO_15915"/>
<feature type="domain" description="SbsA Ig-like" evidence="3">
    <location>
        <begin position="54"/>
        <end position="140"/>
    </location>
</feature>
<dbReference type="InterPro" id="IPR014755">
    <property type="entry name" value="Cu-Rt/internalin_Ig-like"/>
</dbReference>
<dbReference type="RefSeq" id="WP_008587098.1">
    <property type="nucleotide sequence ID" value="NZ_CP007035.1"/>
</dbReference>
<proteinExistence type="predicted"/>
<evidence type="ECO:0000259" key="2">
    <source>
        <dbReference type="Pfam" id="PF10091"/>
    </source>
</evidence>
<evidence type="ECO:0000259" key="3">
    <source>
        <dbReference type="Pfam" id="PF13205"/>
    </source>
</evidence>
<dbReference type="AlphaFoldDB" id="W0F471"/>
<organism evidence="4 5">
    <name type="scientific">Niabella soli DSM 19437</name>
    <dbReference type="NCBI Taxonomy" id="929713"/>
    <lineage>
        <taxon>Bacteria</taxon>
        <taxon>Pseudomonadati</taxon>
        <taxon>Bacteroidota</taxon>
        <taxon>Chitinophagia</taxon>
        <taxon>Chitinophagales</taxon>
        <taxon>Chitinophagaceae</taxon>
        <taxon>Niabella</taxon>
    </lineage>
</organism>
<dbReference type="EMBL" id="CP007035">
    <property type="protein sequence ID" value="AHF16244.1"/>
    <property type="molecule type" value="Genomic_DNA"/>
</dbReference>
<evidence type="ECO:0008006" key="6">
    <source>
        <dbReference type="Google" id="ProtNLM"/>
    </source>
</evidence>
<feature type="domain" description="Glycoamylase-like" evidence="2">
    <location>
        <begin position="327"/>
        <end position="544"/>
    </location>
</feature>
<reference evidence="4 5" key="1">
    <citation type="submission" date="2013-12" db="EMBL/GenBank/DDBJ databases">
        <authorList>
            <consortium name="DOE Joint Genome Institute"/>
            <person name="Eisen J."/>
            <person name="Huntemann M."/>
            <person name="Han J."/>
            <person name="Chen A."/>
            <person name="Kyrpides N."/>
            <person name="Mavromatis K."/>
            <person name="Markowitz V."/>
            <person name="Palaniappan K."/>
            <person name="Ivanova N."/>
            <person name="Schaumberg A."/>
            <person name="Pati A."/>
            <person name="Liolios K."/>
            <person name="Nordberg H.P."/>
            <person name="Cantor M.N."/>
            <person name="Hua S.X."/>
            <person name="Woyke T."/>
        </authorList>
    </citation>
    <scope>NUCLEOTIDE SEQUENCE [LARGE SCALE GENOMIC DNA]</scope>
    <source>
        <strain evidence="5">DSM 19437</strain>
    </source>
</reference>
<dbReference type="InterPro" id="IPR032812">
    <property type="entry name" value="SbsA_Ig"/>
</dbReference>
<protein>
    <recommendedName>
        <fullName evidence="6">Beta-glucosidase</fullName>
    </recommendedName>
</protein>
<gene>
    <name evidence="4" type="ORF">NIASO_15915</name>
</gene>
<accession>W0F471</accession>
<dbReference type="Gene3D" id="2.60.40.1220">
    <property type="match status" value="1"/>
</dbReference>
<evidence type="ECO:0000313" key="4">
    <source>
        <dbReference type="EMBL" id="AHF16244.1"/>
    </source>
</evidence>